<dbReference type="Pfam" id="PF13460">
    <property type="entry name" value="NAD_binding_10"/>
    <property type="match status" value="1"/>
</dbReference>
<accession>A0A1H5GNI9</accession>
<dbReference type="SUPFAM" id="SSF51735">
    <property type="entry name" value="NAD(P)-binding Rossmann-fold domains"/>
    <property type="match status" value="1"/>
</dbReference>
<dbReference type="InterPro" id="IPR036291">
    <property type="entry name" value="NAD(P)-bd_dom_sf"/>
</dbReference>
<dbReference type="PANTHER" id="PTHR43355">
    <property type="entry name" value="FLAVIN REDUCTASE (NADPH)"/>
    <property type="match status" value="1"/>
</dbReference>
<evidence type="ECO:0000313" key="3">
    <source>
        <dbReference type="Proteomes" id="UP000183407"/>
    </source>
</evidence>
<dbReference type="InterPro" id="IPR051606">
    <property type="entry name" value="Polyketide_Oxido-like"/>
</dbReference>
<dbReference type="GO" id="GO:0042602">
    <property type="term" value="F:riboflavin reductase (NADPH) activity"/>
    <property type="evidence" value="ECO:0007669"/>
    <property type="project" value="TreeGrafter"/>
</dbReference>
<dbReference type="OrthoDB" id="3763081at2"/>
<protein>
    <submittedName>
        <fullName evidence="2">Putative NADH-flavin reductase</fullName>
    </submittedName>
</protein>
<dbReference type="PANTHER" id="PTHR43355:SF2">
    <property type="entry name" value="FLAVIN REDUCTASE (NADPH)"/>
    <property type="match status" value="1"/>
</dbReference>
<evidence type="ECO:0000259" key="1">
    <source>
        <dbReference type="Pfam" id="PF13460"/>
    </source>
</evidence>
<organism evidence="2 3">
    <name type="scientific">Rhodococcus jostii</name>
    <dbReference type="NCBI Taxonomy" id="132919"/>
    <lineage>
        <taxon>Bacteria</taxon>
        <taxon>Bacillati</taxon>
        <taxon>Actinomycetota</taxon>
        <taxon>Actinomycetes</taxon>
        <taxon>Mycobacteriales</taxon>
        <taxon>Nocardiaceae</taxon>
        <taxon>Rhodococcus</taxon>
    </lineage>
</organism>
<dbReference type="GO" id="GO:0004074">
    <property type="term" value="F:biliverdin reductase [NAD(P)H] activity"/>
    <property type="evidence" value="ECO:0007669"/>
    <property type="project" value="TreeGrafter"/>
</dbReference>
<sequence length="213" mass="22774">MKITAFGATGAIGRMVVERLLDAGHTVTAYVRTPSKVPAEWAGRVATVVGEITDAEAIDSAITGADAVVSALGPTMDRTATGLPLANGNRLIVASMEKHGVRRYVGNGTPSLLDERDTPTAQTRLVGWMARTFLPRAYREMLAMSRAVTESGLDWTIVRFIAPKDGPAQGVKRVGFFGTDRIGWRVTRADIAAFTAAQVDDDRYLKAAPAISN</sequence>
<dbReference type="Gene3D" id="3.40.50.720">
    <property type="entry name" value="NAD(P)-binding Rossmann-like Domain"/>
    <property type="match status" value="1"/>
</dbReference>
<dbReference type="InterPro" id="IPR016040">
    <property type="entry name" value="NAD(P)-bd_dom"/>
</dbReference>
<feature type="domain" description="NAD(P)-binding" evidence="1">
    <location>
        <begin position="7"/>
        <end position="201"/>
    </location>
</feature>
<reference evidence="3" key="1">
    <citation type="submission" date="2016-10" db="EMBL/GenBank/DDBJ databases">
        <authorList>
            <person name="Varghese N."/>
        </authorList>
    </citation>
    <scope>NUCLEOTIDE SEQUENCE [LARGE SCALE GENOMIC DNA]</scope>
    <source>
        <strain evidence="3">DSM 44719</strain>
    </source>
</reference>
<gene>
    <name evidence="2" type="ORF">SAMN04490220_6859</name>
</gene>
<dbReference type="Proteomes" id="UP000183407">
    <property type="component" value="Unassembled WGS sequence"/>
</dbReference>
<dbReference type="AlphaFoldDB" id="A0A1H5GNI9"/>
<dbReference type="RefSeq" id="WP_073366366.1">
    <property type="nucleotide sequence ID" value="NZ_FNTL01000004.1"/>
</dbReference>
<proteinExistence type="predicted"/>
<evidence type="ECO:0000313" key="2">
    <source>
        <dbReference type="EMBL" id="SEE16638.1"/>
    </source>
</evidence>
<name>A0A1H5GNI9_RHOJO</name>
<dbReference type="EMBL" id="FNTL01000004">
    <property type="protein sequence ID" value="SEE16638.1"/>
    <property type="molecule type" value="Genomic_DNA"/>
</dbReference>